<dbReference type="RefSeq" id="WP_103966732.1">
    <property type="nucleotide sequence ID" value="NZ_FNUX01000015.1"/>
</dbReference>
<dbReference type="AlphaFoldDB" id="A0A1H5VVR3"/>
<evidence type="ECO:0000259" key="4">
    <source>
        <dbReference type="Pfam" id="PF22863"/>
    </source>
</evidence>
<sequence length="546" mass="62404">MIAKIIPIKSVRKSNFSALIQYLTDPQDKSERVSQIKVSNCYSDDQTAALIEIQNTQEINKRAKSDKTCHLVLSFLEGERLPHADLNAIEERFCDVLGFASHQRISVVHDDTNNLHMHIAINKIHPKNLTIHNPYYDYKKVAKLCEQIEQEYGLTKVNHETVSDKASRVTQEIETRTGVESLLSWIKREALTEIKQTDNWQDLHEVLKTHGLEIKERGNGFVLVANNGVAVKASSVDRSLSKGNLTQRLGAFKQSKHTEQSSHSYTKQYQPKPLQNRLDTSRLYTRYQQEQSDSVRQRTTQWIMLRQNRDRLIERAKREAKLKRNLIKSITAGRLAKKALYATAHQQFKTTIAVIKSDYQKAYQHSKANYSRMGWLDWLAFEAKLGNAEALAVLRSRRIGQFKGNQVSAEQSHDDSIANSHFKDGFIKDSSVESITKIGTVTYKAGSTTIRDDGKRLIVLPDTSREALVDILQVAMKKYGNHLAINGTEKFRLQIAQVVAQNQMRITFDDKELEQYRQQLMKQHALSRAQSVGQKQSVTSTTRRSL</sequence>
<dbReference type="OrthoDB" id="279005at2"/>
<feature type="domain" description="MobA/VirD2-like nuclease" evidence="2">
    <location>
        <begin position="22"/>
        <end position="154"/>
    </location>
</feature>
<dbReference type="Pfam" id="PF22863">
    <property type="entry name" value="TraI_middle"/>
    <property type="match status" value="1"/>
</dbReference>
<evidence type="ECO:0000256" key="1">
    <source>
        <dbReference type="SAM" id="MobiDB-lite"/>
    </source>
</evidence>
<evidence type="ECO:0000259" key="3">
    <source>
        <dbReference type="Pfam" id="PF18821"/>
    </source>
</evidence>
<evidence type="ECO:0000313" key="6">
    <source>
        <dbReference type="Proteomes" id="UP000236753"/>
    </source>
</evidence>
<name>A0A1H5VVR3_9PROT</name>
<dbReference type="EMBL" id="FNUX01000015">
    <property type="protein sequence ID" value="SEF91385.1"/>
    <property type="molecule type" value="Genomic_DNA"/>
</dbReference>
<dbReference type="Pfam" id="PF18821">
    <property type="entry name" value="LPD7"/>
    <property type="match status" value="1"/>
</dbReference>
<gene>
    <name evidence="5" type="ORF">SAMN05216334_1152</name>
</gene>
<feature type="domain" description="TraI-like middle" evidence="4">
    <location>
        <begin position="171"/>
        <end position="254"/>
    </location>
</feature>
<feature type="compositionally biased region" description="Polar residues" evidence="1">
    <location>
        <begin position="528"/>
        <end position="546"/>
    </location>
</feature>
<dbReference type="Pfam" id="PF03432">
    <property type="entry name" value="Relaxase"/>
    <property type="match status" value="1"/>
</dbReference>
<dbReference type="InterPro" id="IPR054462">
    <property type="entry name" value="TraI_M"/>
</dbReference>
<dbReference type="NCBIfam" id="NF041893">
    <property type="entry name" value="TraI_MobP_relax"/>
    <property type="match status" value="1"/>
</dbReference>
<organism evidence="5 6">
    <name type="scientific">Nitrosomonas ureae</name>
    <dbReference type="NCBI Taxonomy" id="44577"/>
    <lineage>
        <taxon>Bacteria</taxon>
        <taxon>Pseudomonadati</taxon>
        <taxon>Pseudomonadota</taxon>
        <taxon>Betaproteobacteria</taxon>
        <taxon>Nitrosomonadales</taxon>
        <taxon>Nitrosomonadaceae</taxon>
        <taxon>Nitrosomonas</taxon>
    </lineage>
</organism>
<reference evidence="5 6" key="1">
    <citation type="submission" date="2016-10" db="EMBL/GenBank/DDBJ databases">
        <authorList>
            <person name="de Groot N.N."/>
        </authorList>
    </citation>
    <scope>NUCLEOTIDE SEQUENCE [LARGE SCALE GENOMIC DNA]</scope>
    <source>
        <strain evidence="5 6">Nm13</strain>
    </source>
</reference>
<feature type="domain" description="Large polyvalent protein-associated" evidence="3">
    <location>
        <begin position="433"/>
        <end position="520"/>
    </location>
</feature>
<evidence type="ECO:0000313" key="5">
    <source>
        <dbReference type="EMBL" id="SEF91385.1"/>
    </source>
</evidence>
<proteinExistence type="predicted"/>
<accession>A0A1H5VVR3</accession>
<dbReference type="InterPro" id="IPR049751">
    <property type="entry name" value="TraI/MobA_relaxases"/>
</dbReference>
<dbReference type="Proteomes" id="UP000236753">
    <property type="component" value="Unassembled WGS sequence"/>
</dbReference>
<protein>
    <submittedName>
        <fullName evidence="5">Relaxase/Mobilisation nuclease domain-containing protein</fullName>
    </submittedName>
</protein>
<dbReference type="InterPro" id="IPR040677">
    <property type="entry name" value="LPD7"/>
</dbReference>
<feature type="region of interest" description="Disordered" evidence="1">
    <location>
        <begin position="527"/>
        <end position="546"/>
    </location>
</feature>
<evidence type="ECO:0000259" key="2">
    <source>
        <dbReference type="Pfam" id="PF03432"/>
    </source>
</evidence>
<feature type="region of interest" description="Disordered" evidence="1">
    <location>
        <begin position="251"/>
        <end position="272"/>
    </location>
</feature>
<dbReference type="InterPro" id="IPR005094">
    <property type="entry name" value="Endonuclease_MobA/VirD2"/>
</dbReference>